<keyword evidence="6" id="KW-0067">ATP-binding</keyword>
<reference evidence="9 10" key="1">
    <citation type="submission" date="2012-08" db="EMBL/GenBank/DDBJ databases">
        <title>The Genome Sequence of Slackia piriformis YIT 12062.</title>
        <authorList>
            <consortium name="The Broad Institute Genome Sequencing Platform"/>
            <person name="Earl A."/>
            <person name="Ward D."/>
            <person name="Feldgarden M."/>
            <person name="Gevers D."/>
            <person name="Morotomi M."/>
            <person name="Walker B."/>
            <person name="Young S.K."/>
            <person name="Zeng Q."/>
            <person name="Gargeya S."/>
            <person name="Fitzgerald M."/>
            <person name="Haas B."/>
            <person name="Abouelleil A."/>
            <person name="Alvarado L."/>
            <person name="Arachchi H.M."/>
            <person name="Berlin A.M."/>
            <person name="Chapman S.B."/>
            <person name="Goldberg J."/>
            <person name="Griggs A."/>
            <person name="Gujja S."/>
            <person name="Hansen M."/>
            <person name="Howarth C."/>
            <person name="Imamovic A."/>
            <person name="Larimer J."/>
            <person name="McCowen C."/>
            <person name="Montmayeur A."/>
            <person name="Murphy C."/>
            <person name="Neiman D."/>
            <person name="Pearson M."/>
            <person name="Priest M."/>
            <person name="Roberts A."/>
            <person name="Saif S."/>
            <person name="Shea T."/>
            <person name="Sisk P."/>
            <person name="Sykes S."/>
            <person name="Wortman J."/>
            <person name="Nusbaum C."/>
            <person name="Birren B."/>
        </authorList>
    </citation>
    <scope>NUCLEOTIDE SEQUENCE [LARGE SCALE GENOMIC DNA]</scope>
    <source>
        <strain evidence="9 10">YIT 12062</strain>
    </source>
</reference>
<evidence type="ECO:0000256" key="7">
    <source>
        <dbReference type="SAM" id="Phobius"/>
    </source>
</evidence>
<evidence type="ECO:0000256" key="5">
    <source>
        <dbReference type="ARBA" id="ARBA00022777"/>
    </source>
</evidence>
<keyword evidence="10" id="KW-1185">Reference proteome</keyword>
<dbReference type="GO" id="GO:0004674">
    <property type="term" value="F:protein serine/threonine kinase activity"/>
    <property type="evidence" value="ECO:0007669"/>
    <property type="project" value="UniProtKB-KW"/>
</dbReference>
<evidence type="ECO:0000256" key="1">
    <source>
        <dbReference type="ARBA" id="ARBA00012513"/>
    </source>
</evidence>
<keyword evidence="3" id="KW-0808">Transferase</keyword>
<keyword evidence="7" id="KW-0472">Membrane</keyword>
<dbReference type="InParanoid" id="K0YKH2"/>
<dbReference type="eggNOG" id="COG0515">
    <property type="taxonomic scope" value="Bacteria"/>
</dbReference>
<dbReference type="GO" id="GO:0005524">
    <property type="term" value="F:ATP binding"/>
    <property type="evidence" value="ECO:0007669"/>
    <property type="project" value="UniProtKB-KW"/>
</dbReference>
<protein>
    <recommendedName>
        <fullName evidence="1">non-specific serine/threonine protein kinase</fullName>
        <ecNumber evidence="1">2.7.11.1</ecNumber>
    </recommendedName>
</protein>
<evidence type="ECO:0000256" key="4">
    <source>
        <dbReference type="ARBA" id="ARBA00022741"/>
    </source>
</evidence>
<evidence type="ECO:0000256" key="2">
    <source>
        <dbReference type="ARBA" id="ARBA00022527"/>
    </source>
</evidence>
<evidence type="ECO:0000256" key="3">
    <source>
        <dbReference type="ARBA" id="ARBA00022679"/>
    </source>
</evidence>
<dbReference type="PATRIC" id="fig|742818.3.peg.1342"/>
<gene>
    <name evidence="9" type="ORF">HMPREF9451_01279</name>
</gene>
<dbReference type="SMART" id="SM00220">
    <property type="entry name" value="S_TKc"/>
    <property type="match status" value="1"/>
</dbReference>
<dbReference type="Proteomes" id="UP000006069">
    <property type="component" value="Unassembled WGS sequence"/>
</dbReference>
<keyword evidence="7" id="KW-0812">Transmembrane</keyword>
<dbReference type="Pfam" id="PF00069">
    <property type="entry name" value="Pkinase"/>
    <property type="match status" value="1"/>
</dbReference>
<dbReference type="PANTHER" id="PTHR43289">
    <property type="entry name" value="MITOGEN-ACTIVATED PROTEIN KINASE KINASE KINASE 20-RELATED"/>
    <property type="match status" value="1"/>
</dbReference>
<evidence type="ECO:0000259" key="8">
    <source>
        <dbReference type="PROSITE" id="PS50011"/>
    </source>
</evidence>
<feature type="transmembrane region" description="Helical" evidence="7">
    <location>
        <begin position="416"/>
        <end position="439"/>
    </location>
</feature>
<dbReference type="EMBL" id="ADMD01000007">
    <property type="protein sequence ID" value="EJZ83758.1"/>
    <property type="molecule type" value="Genomic_DNA"/>
</dbReference>
<feature type="domain" description="Protein kinase" evidence="8">
    <location>
        <begin position="19"/>
        <end position="263"/>
    </location>
</feature>
<organism evidence="9 10">
    <name type="scientific">Slackia piriformis YIT 12062</name>
    <dbReference type="NCBI Taxonomy" id="742818"/>
    <lineage>
        <taxon>Bacteria</taxon>
        <taxon>Bacillati</taxon>
        <taxon>Actinomycetota</taxon>
        <taxon>Coriobacteriia</taxon>
        <taxon>Eggerthellales</taxon>
        <taxon>Eggerthellaceae</taxon>
        <taxon>Slackia</taxon>
    </lineage>
</organism>
<dbReference type="CDD" id="cd14014">
    <property type="entry name" value="STKc_PknB_like"/>
    <property type="match status" value="1"/>
</dbReference>
<name>K0YKH2_9ACTN</name>
<proteinExistence type="predicted"/>
<keyword evidence="7" id="KW-1133">Transmembrane helix</keyword>
<dbReference type="Gene3D" id="1.10.510.10">
    <property type="entry name" value="Transferase(Phosphotransferase) domain 1"/>
    <property type="match status" value="1"/>
</dbReference>
<dbReference type="HOGENOM" id="CLU_622395_0_0_11"/>
<dbReference type="SUPFAM" id="SSF56112">
    <property type="entry name" value="Protein kinase-like (PK-like)"/>
    <property type="match status" value="1"/>
</dbReference>
<accession>K0YKH2</accession>
<dbReference type="PROSITE" id="PS00108">
    <property type="entry name" value="PROTEIN_KINASE_ST"/>
    <property type="match status" value="1"/>
</dbReference>
<feature type="transmembrane region" description="Helical" evidence="7">
    <location>
        <begin position="375"/>
        <end position="396"/>
    </location>
</feature>
<dbReference type="PANTHER" id="PTHR43289:SF6">
    <property type="entry name" value="SERINE_THREONINE-PROTEIN KINASE NEKL-3"/>
    <property type="match status" value="1"/>
</dbReference>
<sequence>MQTDELTEHLNSLQREECYRVESVLKESEFETTQRVMFVGANGAEQGPFIRKYIARDSGLGSAYERVFEAQRQGRRFLYIPRIADCYTLGEDLVVIMEYVQGETLQDVVYRCDPSMQLAADIFPRLCDAVLELHEGFGAPLIHRDLKPSNIMVSCGGLSLIDLGIAREYKGDATTDTHHFGTRAYAPPEQFGFGQTTVRSDVYALGMILYFCLVEQTPDAVVRERGFFDPRIPDPVRSVLMRATEFDPALRYKNVRELKRAFCSAVRACGFAGSLSAPFEREDVPPADLSGCVSVSSFTRDSMPHSGKLQQMEVAVKSAFRSAALNVGFVLQKTPLWLGTVWNVVVLAALFLLLVGCSQATFHPNGHDANYPFGFLAFQYLGYCATNFIALAVLLIDKRKMKARFPRVAWPSFPRLGKWVAMYMLISFVAYAVIAQPFVS</sequence>
<comment type="caution">
    <text evidence="9">The sequence shown here is derived from an EMBL/GenBank/DDBJ whole genome shotgun (WGS) entry which is preliminary data.</text>
</comment>
<dbReference type="InterPro" id="IPR008271">
    <property type="entry name" value="Ser/Thr_kinase_AS"/>
</dbReference>
<dbReference type="AlphaFoldDB" id="K0YKH2"/>
<keyword evidence="4" id="KW-0547">Nucleotide-binding</keyword>
<dbReference type="InterPro" id="IPR000719">
    <property type="entry name" value="Prot_kinase_dom"/>
</dbReference>
<evidence type="ECO:0000256" key="6">
    <source>
        <dbReference type="ARBA" id="ARBA00022840"/>
    </source>
</evidence>
<feature type="transmembrane region" description="Helical" evidence="7">
    <location>
        <begin position="336"/>
        <end position="355"/>
    </location>
</feature>
<evidence type="ECO:0000313" key="9">
    <source>
        <dbReference type="EMBL" id="EJZ83758.1"/>
    </source>
</evidence>
<keyword evidence="5" id="KW-0418">Kinase</keyword>
<dbReference type="OrthoDB" id="9762169at2"/>
<evidence type="ECO:0000313" key="10">
    <source>
        <dbReference type="Proteomes" id="UP000006069"/>
    </source>
</evidence>
<dbReference type="EC" id="2.7.11.1" evidence="1"/>
<dbReference type="InterPro" id="IPR011009">
    <property type="entry name" value="Kinase-like_dom_sf"/>
</dbReference>
<dbReference type="PROSITE" id="PS50011">
    <property type="entry name" value="PROTEIN_KINASE_DOM"/>
    <property type="match status" value="1"/>
</dbReference>
<keyword evidence="2" id="KW-0723">Serine/threonine-protein kinase</keyword>